<dbReference type="InterPro" id="IPR005584">
    <property type="entry name" value="DNA_gyrase_inhibitor_YacG"/>
</dbReference>
<feature type="binding site" evidence="3">
    <location>
        <position position="24"/>
    </location>
    <ligand>
        <name>Zn(2+)</name>
        <dbReference type="ChEBI" id="CHEBI:29105"/>
    </ligand>
</feature>
<dbReference type="HAMAP" id="MF_00649">
    <property type="entry name" value="DNA_gyrase_inhibitor_YacG"/>
    <property type="match status" value="1"/>
</dbReference>
<keyword evidence="1 3" id="KW-0479">Metal-binding</keyword>
<evidence type="ECO:0000256" key="1">
    <source>
        <dbReference type="ARBA" id="ARBA00022723"/>
    </source>
</evidence>
<evidence type="ECO:0000313" key="5">
    <source>
        <dbReference type="EMBL" id="GAA4424142.1"/>
    </source>
</evidence>
<reference evidence="6" key="1">
    <citation type="journal article" date="2019" name="Int. J. Syst. Evol. Microbiol.">
        <title>The Global Catalogue of Microorganisms (GCM) 10K type strain sequencing project: providing services to taxonomists for standard genome sequencing and annotation.</title>
        <authorList>
            <consortium name="The Broad Institute Genomics Platform"/>
            <consortium name="The Broad Institute Genome Sequencing Center for Infectious Disease"/>
            <person name="Wu L."/>
            <person name="Ma J."/>
        </authorList>
    </citation>
    <scope>NUCLEOTIDE SEQUENCE [LARGE SCALE GENOMIC DNA]</scope>
    <source>
        <strain evidence="6">JCM 31890</strain>
    </source>
</reference>
<dbReference type="InterPro" id="IPR013088">
    <property type="entry name" value="Znf_NHR/GATA"/>
</dbReference>
<feature type="binding site" evidence="3">
    <location>
        <position position="44"/>
    </location>
    <ligand>
        <name>Zn(2+)</name>
        <dbReference type="ChEBI" id="CHEBI:29105"/>
    </ligand>
</feature>
<comment type="caution">
    <text evidence="5">The sequence shown here is derived from an EMBL/GenBank/DDBJ whole genome shotgun (WGS) entry which is preliminary data.</text>
</comment>
<feature type="binding site" evidence="3">
    <location>
        <position position="40"/>
    </location>
    <ligand>
        <name>Zn(2+)</name>
        <dbReference type="ChEBI" id="CHEBI:29105"/>
    </ligand>
</feature>
<accession>A0ABP8L9A5</accession>
<gene>
    <name evidence="3" type="primary">yacG</name>
    <name evidence="5" type="ORF">GCM10023090_17260</name>
</gene>
<dbReference type="EMBL" id="BAABEX010000011">
    <property type="protein sequence ID" value="GAA4424142.1"/>
    <property type="molecule type" value="Genomic_DNA"/>
</dbReference>
<dbReference type="Gene3D" id="3.30.50.10">
    <property type="entry name" value="Erythroid Transcription Factor GATA-1, subunit A"/>
    <property type="match status" value="1"/>
</dbReference>
<comment type="function">
    <text evidence="3">Inhibits all the catalytic activities of DNA gyrase by preventing its interaction with DNA. Acts by binding directly to the C-terminal domain of GyrB, which probably disrupts DNA binding by the gyrase.</text>
</comment>
<dbReference type="SUPFAM" id="SSF57716">
    <property type="entry name" value="Glucocorticoid receptor-like (DNA-binding domain)"/>
    <property type="match status" value="1"/>
</dbReference>
<keyword evidence="2 3" id="KW-0862">Zinc</keyword>
<comment type="subunit">
    <text evidence="3">Interacts with GyrB.</text>
</comment>
<evidence type="ECO:0000313" key="6">
    <source>
        <dbReference type="Proteomes" id="UP001501788"/>
    </source>
</evidence>
<evidence type="ECO:0000256" key="3">
    <source>
        <dbReference type="HAMAP-Rule" id="MF_00649"/>
    </source>
</evidence>
<feature type="region of interest" description="Disordered" evidence="4">
    <location>
        <begin position="56"/>
        <end position="76"/>
    </location>
</feature>
<feature type="compositionally biased region" description="Basic and acidic residues" evidence="4">
    <location>
        <begin position="66"/>
        <end position="76"/>
    </location>
</feature>
<dbReference type="PANTHER" id="PTHR36150:SF1">
    <property type="entry name" value="DNA GYRASE INHIBITOR YACG"/>
    <property type="match status" value="1"/>
</dbReference>
<dbReference type="RefSeq" id="WP_345063415.1">
    <property type="nucleotide sequence ID" value="NZ_BAABEX010000011.1"/>
</dbReference>
<comment type="similarity">
    <text evidence="3">Belongs to the DNA gyrase inhibitor YacG family.</text>
</comment>
<dbReference type="Pfam" id="PF03884">
    <property type="entry name" value="YacG"/>
    <property type="match status" value="1"/>
</dbReference>
<name>A0ABP8L9A5_9BURK</name>
<organism evidence="5 6">
    <name type="scientific">Acidovorax lacteus</name>
    <dbReference type="NCBI Taxonomy" id="1924988"/>
    <lineage>
        <taxon>Bacteria</taxon>
        <taxon>Pseudomonadati</taxon>
        <taxon>Pseudomonadota</taxon>
        <taxon>Betaproteobacteria</taxon>
        <taxon>Burkholderiales</taxon>
        <taxon>Comamonadaceae</taxon>
        <taxon>Acidovorax</taxon>
    </lineage>
</organism>
<feature type="binding site" evidence="3">
    <location>
        <position position="21"/>
    </location>
    <ligand>
        <name>Zn(2+)</name>
        <dbReference type="ChEBI" id="CHEBI:29105"/>
    </ligand>
</feature>
<comment type="cofactor">
    <cofactor evidence="3">
        <name>Zn(2+)</name>
        <dbReference type="ChEBI" id="CHEBI:29105"/>
    </cofactor>
    <text evidence="3">Binds 1 zinc ion.</text>
</comment>
<keyword evidence="6" id="KW-1185">Reference proteome</keyword>
<evidence type="ECO:0000256" key="2">
    <source>
        <dbReference type="ARBA" id="ARBA00022833"/>
    </source>
</evidence>
<dbReference type="PANTHER" id="PTHR36150">
    <property type="entry name" value="DNA GYRASE INHIBITOR YACG"/>
    <property type="match status" value="1"/>
</dbReference>
<sequence length="76" mass="8003">MTAPAPSPADTTSTIVRTVRCPQCGGESLYAPSNPHRPFCSERCRQIDLGVWASDGYRVPSASGPDAEHGDPTTGD</sequence>
<dbReference type="Proteomes" id="UP001501788">
    <property type="component" value="Unassembled WGS sequence"/>
</dbReference>
<evidence type="ECO:0000256" key="4">
    <source>
        <dbReference type="SAM" id="MobiDB-lite"/>
    </source>
</evidence>
<protein>
    <recommendedName>
        <fullName evidence="3">DNA gyrase inhibitor YacG</fullName>
    </recommendedName>
</protein>
<proteinExistence type="inferred from homology"/>